<sequence length="100" mass="10833">MDEQPVEGVVRAWDDEQGWGVLASPGVPGEVWAHFSAVLTGPGEFASLSPGEPVVFRWERADQDGYAYRATEVRRPGDPSGPPPGDDPGADIDARIEWDE</sequence>
<dbReference type="EMBL" id="JBHSIT010000004">
    <property type="protein sequence ID" value="MFC4909084.1"/>
    <property type="molecule type" value="Genomic_DNA"/>
</dbReference>
<reference evidence="3" key="1">
    <citation type="journal article" date="2019" name="Int. J. Syst. Evol. Microbiol.">
        <title>The Global Catalogue of Microorganisms (GCM) 10K type strain sequencing project: providing services to taxonomists for standard genome sequencing and annotation.</title>
        <authorList>
            <consortium name="The Broad Institute Genomics Platform"/>
            <consortium name="The Broad Institute Genome Sequencing Center for Infectious Disease"/>
            <person name="Wu L."/>
            <person name="Ma J."/>
        </authorList>
    </citation>
    <scope>NUCLEOTIDE SEQUENCE [LARGE SCALE GENOMIC DNA]</scope>
    <source>
        <strain evidence="3">KLKA75</strain>
    </source>
</reference>
<keyword evidence="3" id="KW-1185">Reference proteome</keyword>
<dbReference type="Gene3D" id="2.40.50.140">
    <property type="entry name" value="Nucleic acid-binding proteins"/>
    <property type="match status" value="1"/>
</dbReference>
<evidence type="ECO:0000313" key="3">
    <source>
        <dbReference type="Proteomes" id="UP001595872"/>
    </source>
</evidence>
<feature type="region of interest" description="Disordered" evidence="1">
    <location>
        <begin position="72"/>
        <end position="100"/>
    </location>
</feature>
<evidence type="ECO:0000256" key="1">
    <source>
        <dbReference type="SAM" id="MobiDB-lite"/>
    </source>
</evidence>
<accession>A0ABV9TYK7</accession>
<organism evidence="2 3">
    <name type="scientific">Actinomadura gamaensis</name>
    <dbReference type="NCBI Taxonomy" id="1763541"/>
    <lineage>
        <taxon>Bacteria</taxon>
        <taxon>Bacillati</taxon>
        <taxon>Actinomycetota</taxon>
        <taxon>Actinomycetes</taxon>
        <taxon>Streptosporangiales</taxon>
        <taxon>Thermomonosporaceae</taxon>
        <taxon>Actinomadura</taxon>
    </lineage>
</organism>
<evidence type="ECO:0000313" key="2">
    <source>
        <dbReference type="EMBL" id="MFC4909084.1"/>
    </source>
</evidence>
<comment type="caution">
    <text evidence="2">The sequence shown here is derived from an EMBL/GenBank/DDBJ whole genome shotgun (WGS) entry which is preliminary data.</text>
</comment>
<proteinExistence type="predicted"/>
<dbReference type="InterPro" id="IPR012340">
    <property type="entry name" value="NA-bd_OB-fold"/>
</dbReference>
<dbReference type="RefSeq" id="WP_378256277.1">
    <property type="nucleotide sequence ID" value="NZ_JBHSIT010000004.1"/>
</dbReference>
<gene>
    <name evidence="2" type="ORF">ACFPCY_17300</name>
</gene>
<name>A0ABV9TYK7_9ACTN</name>
<dbReference type="Proteomes" id="UP001595872">
    <property type="component" value="Unassembled WGS sequence"/>
</dbReference>
<protein>
    <submittedName>
        <fullName evidence="2">Cold-shock protein</fullName>
    </submittedName>
</protein>
<dbReference type="SUPFAM" id="SSF50249">
    <property type="entry name" value="Nucleic acid-binding proteins"/>
    <property type="match status" value="1"/>
</dbReference>